<keyword evidence="6" id="KW-1185">Reference proteome</keyword>
<evidence type="ECO:0000256" key="1">
    <source>
        <dbReference type="ARBA" id="ARBA00008061"/>
    </source>
</evidence>
<keyword evidence="3" id="KW-0326">Glycosidase</keyword>
<name>A0A0R3L6J2_9BRAD</name>
<dbReference type="SUPFAM" id="SSF51011">
    <property type="entry name" value="Glycosyl hydrolase domain"/>
    <property type="match status" value="1"/>
</dbReference>
<dbReference type="EMBL" id="LLXX01000142">
    <property type="protein sequence ID" value="KRR03259.1"/>
    <property type="molecule type" value="Genomic_DNA"/>
</dbReference>
<sequence length="537" mass="60185">MAASFGPLWWRTDVIYQIYPRSFQDTNANGIGDLKGIERRLDYLAGLGVDAIWISPIYPSPMADFGYDVTDYCDVDSRFGVLADFDSLLSQAHARGLKILLDFVPNHTSDRHPWFVESRASRDNPKRDWYIWRDPAPNGGPPNNWISDFGGSAWQWDQATNQYYYHAFLKEQADLNWRNPAVQAAMYSVMRFWFDRGVDGLRIDVLWHLVKAADFPDNPPNPAYQAAMGDMHRVLQLHSTDQPEVHEIAADMRAIADSYGASGRGERVLIGEIYLPVDRLLRYYGRERAGVHLPFNFQLIDAPWEARSLATLIANYEAALPPGAWPNWVLGNHDRPRVAAKRVQAQARVAAMLLLTLRGTPTLYYGDELGLSDVSIPSAQVQDPRGLREPGLALGRDPVRTPMPWNGSRNAGFTTAKPWLPLNDDWPTRNVARMAQEPHSILALYRQLLAARRAHPALAIGDFALLDAEGDVLAYERRHGAERLIVALNLGEHLHRLELPDWASDFRVLLSTVADAALAGDGAVLLRADEGVILTAD</sequence>
<dbReference type="InterPro" id="IPR017853">
    <property type="entry name" value="GH"/>
</dbReference>
<dbReference type="PANTHER" id="PTHR10357:SF179">
    <property type="entry name" value="NEUTRAL AND BASIC AMINO ACID TRANSPORT PROTEIN RBAT"/>
    <property type="match status" value="1"/>
</dbReference>
<evidence type="ECO:0000259" key="4">
    <source>
        <dbReference type="SMART" id="SM00642"/>
    </source>
</evidence>
<dbReference type="PANTHER" id="PTHR10357">
    <property type="entry name" value="ALPHA-AMYLASE FAMILY MEMBER"/>
    <property type="match status" value="1"/>
</dbReference>
<evidence type="ECO:0000313" key="5">
    <source>
        <dbReference type="EMBL" id="KRR03259.1"/>
    </source>
</evidence>
<dbReference type="SMART" id="SM00642">
    <property type="entry name" value="Aamy"/>
    <property type="match status" value="1"/>
</dbReference>
<dbReference type="AlphaFoldDB" id="A0A0R3L6J2"/>
<protein>
    <submittedName>
        <fullName evidence="5">Alpha-amylase</fullName>
    </submittedName>
</protein>
<accession>A0A0R3L6J2</accession>
<dbReference type="STRING" id="1518501.CQ10_40075"/>
<dbReference type="SUPFAM" id="SSF51445">
    <property type="entry name" value="(Trans)glycosidases"/>
    <property type="match status" value="1"/>
</dbReference>
<dbReference type="Pfam" id="PF00128">
    <property type="entry name" value="Alpha-amylase"/>
    <property type="match status" value="1"/>
</dbReference>
<dbReference type="InterPro" id="IPR006047">
    <property type="entry name" value="GH13_cat_dom"/>
</dbReference>
<dbReference type="InterPro" id="IPR013780">
    <property type="entry name" value="Glyco_hydro_b"/>
</dbReference>
<dbReference type="RefSeq" id="WP_057852781.1">
    <property type="nucleotide sequence ID" value="NZ_LLXX01000142.1"/>
</dbReference>
<evidence type="ECO:0000256" key="3">
    <source>
        <dbReference type="ARBA" id="ARBA00023295"/>
    </source>
</evidence>
<dbReference type="Gene3D" id="3.90.400.10">
    <property type="entry name" value="Oligo-1,6-glucosidase, Domain 2"/>
    <property type="match status" value="1"/>
</dbReference>
<reference evidence="5 6" key="1">
    <citation type="submission" date="2014-03" db="EMBL/GenBank/DDBJ databases">
        <title>Bradyrhizobium valentinum sp. nov., isolated from effective nodules of Lupinus mariae-josephae, a lupine endemic of basic-lime soils in Eastern Spain.</title>
        <authorList>
            <person name="Duran D."/>
            <person name="Rey L."/>
            <person name="Navarro A."/>
            <person name="Busquets A."/>
            <person name="Imperial J."/>
            <person name="Ruiz-Argueso T."/>
        </authorList>
    </citation>
    <scope>NUCLEOTIDE SEQUENCE [LARGE SCALE GENOMIC DNA]</scope>
    <source>
        <strain evidence="5 6">LmjM3</strain>
    </source>
</reference>
<evidence type="ECO:0000256" key="2">
    <source>
        <dbReference type="ARBA" id="ARBA00022801"/>
    </source>
</evidence>
<dbReference type="GO" id="GO:0009313">
    <property type="term" value="P:oligosaccharide catabolic process"/>
    <property type="evidence" value="ECO:0007669"/>
    <property type="project" value="TreeGrafter"/>
</dbReference>
<keyword evidence="2" id="KW-0378">Hydrolase</keyword>
<dbReference type="InterPro" id="IPR045857">
    <property type="entry name" value="O16G_dom_2"/>
</dbReference>
<gene>
    <name evidence="5" type="ORF">CP49_15070</name>
</gene>
<dbReference type="Proteomes" id="UP000051913">
    <property type="component" value="Unassembled WGS sequence"/>
</dbReference>
<organism evidence="5 6">
    <name type="scientific">Bradyrhizobium valentinum</name>
    <dbReference type="NCBI Taxonomy" id="1518501"/>
    <lineage>
        <taxon>Bacteria</taxon>
        <taxon>Pseudomonadati</taxon>
        <taxon>Pseudomonadota</taxon>
        <taxon>Alphaproteobacteria</taxon>
        <taxon>Hyphomicrobiales</taxon>
        <taxon>Nitrobacteraceae</taxon>
        <taxon>Bradyrhizobium</taxon>
    </lineage>
</organism>
<comment type="caution">
    <text evidence="5">The sequence shown here is derived from an EMBL/GenBank/DDBJ whole genome shotgun (WGS) entry which is preliminary data.</text>
</comment>
<comment type="similarity">
    <text evidence="1">Belongs to the glycosyl hydrolase 13 family.</text>
</comment>
<dbReference type="FunFam" id="3.90.400.10:FF:000002">
    <property type="entry name" value="Sucrose isomerase"/>
    <property type="match status" value="1"/>
</dbReference>
<proteinExistence type="inferred from homology"/>
<dbReference type="CDD" id="cd11331">
    <property type="entry name" value="AmyAc_OligoGlu_like"/>
    <property type="match status" value="1"/>
</dbReference>
<dbReference type="Gene3D" id="3.20.20.80">
    <property type="entry name" value="Glycosidases"/>
    <property type="match status" value="2"/>
</dbReference>
<dbReference type="Gene3D" id="2.60.40.1180">
    <property type="entry name" value="Golgi alpha-mannosidase II"/>
    <property type="match status" value="1"/>
</dbReference>
<dbReference type="GO" id="GO:0004556">
    <property type="term" value="F:alpha-amylase activity"/>
    <property type="evidence" value="ECO:0007669"/>
    <property type="project" value="TreeGrafter"/>
</dbReference>
<evidence type="ECO:0000313" key="6">
    <source>
        <dbReference type="Proteomes" id="UP000051913"/>
    </source>
</evidence>
<feature type="domain" description="Glycosyl hydrolase family 13 catalytic" evidence="4">
    <location>
        <begin position="17"/>
        <end position="400"/>
    </location>
</feature>